<dbReference type="InterPro" id="IPR019638">
    <property type="entry name" value="DUF2502"/>
</dbReference>
<evidence type="ECO:0000313" key="4">
    <source>
        <dbReference type="Proteomes" id="UP000595858"/>
    </source>
</evidence>
<reference evidence="3" key="1">
    <citation type="journal article" date="2020" name="J Glob Antimicrob Resist">
        <title>Genomic characterization of clinical Enterobacter roggenkampii co-harboring blaIMP-1- and blaGES-5-encoding IncP6 and mcr-9-encoding IncHI2 plasmids isolated in Japan.</title>
        <authorList>
            <person name="Umeda K."/>
            <person name="Nakamura H."/>
            <person name="Fukuda A."/>
            <person name="Matsumoto Y."/>
            <person name="Motooka D."/>
            <person name="Nakamura S."/>
            <person name="Yasui Y."/>
            <person name="Yoshida H."/>
            <person name="Kawahara R."/>
        </authorList>
    </citation>
    <scope>NUCLEOTIDE SEQUENCE</scope>
    <source>
        <strain evidence="3">OIPH-N260</strain>
    </source>
</reference>
<name>A0AAU9C9X7_9ENTR</name>
<sequence>MSKLKPALIALSLMLVAPMAVQASEITLVPAVKLQIGDRDNNGHYWDGGRWRDHDWWKAHYDWRDNRWRPHDEHRERDHHHDDHRPGPDWKHHQCKTPPAGGVCFYCSWRLNTSSPFPDDASSKK</sequence>
<evidence type="ECO:0000313" key="3">
    <source>
        <dbReference type="EMBL" id="BCL41263.1"/>
    </source>
</evidence>
<evidence type="ECO:0000256" key="1">
    <source>
        <dbReference type="SAM" id="MobiDB-lite"/>
    </source>
</evidence>
<protein>
    <recommendedName>
        <fullName evidence="5">DUF2502 domain-containing protein</fullName>
    </recommendedName>
</protein>
<gene>
    <name evidence="3" type="ORF">OIPHN260_07650</name>
</gene>
<dbReference type="AlphaFoldDB" id="A0AAU9C9X7"/>
<evidence type="ECO:0000256" key="2">
    <source>
        <dbReference type="SAM" id="SignalP"/>
    </source>
</evidence>
<organism evidence="3 4">
    <name type="scientific">Enterobacter roggenkampii</name>
    <dbReference type="NCBI Taxonomy" id="1812935"/>
    <lineage>
        <taxon>Bacteria</taxon>
        <taxon>Pseudomonadati</taxon>
        <taxon>Pseudomonadota</taxon>
        <taxon>Gammaproteobacteria</taxon>
        <taxon>Enterobacterales</taxon>
        <taxon>Enterobacteriaceae</taxon>
        <taxon>Enterobacter</taxon>
        <taxon>Enterobacter cloacae complex</taxon>
    </lineage>
</organism>
<feature type="signal peptide" evidence="2">
    <location>
        <begin position="1"/>
        <end position="23"/>
    </location>
</feature>
<feature type="region of interest" description="Disordered" evidence="1">
    <location>
        <begin position="71"/>
        <end position="96"/>
    </location>
</feature>
<dbReference type="EMBL" id="AP023447">
    <property type="protein sequence ID" value="BCL41263.1"/>
    <property type="molecule type" value="Genomic_DNA"/>
</dbReference>
<accession>A0AAU9C9X7</accession>
<feature type="chain" id="PRO_5043874288" description="DUF2502 domain-containing protein" evidence="2">
    <location>
        <begin position="24"/>
        <end position="125"/>
    </location>
</feature>
<dbReference type="Pfam" id="PF10697">
    <property type="entry name" value="DUF2502"/>
    <property type="match status" value="1"/>
</dbReference>
<dbReference type="Proteomes" id="UP000595858">
    <property type="component" value="Chromosome"/>
</dbReference>
<feature type="compositionally biased region" description="Basic and acidic residues" evidence="1">
    <location>
        <begin position="71"/>
        <end position="92"/>
    </location>
</feature>
<keyword evidence="2" id="KW-0732">Signal</keyword>
<evidence type="ECO:0008006" key="5">
    <source>
        <dbReference type="Google" id="ProtNLM"/>
    </source>
</evidence>
<proteinExistence type="predicted"/>